<dbReference type="EMBL" id="JANTZM010000007">
    <property type="protein sequence ID" value="MCS4157759.1"/>
    <property type="molecule type" value="Genomic_DNA"/>
</dbReference>
<reference evidence="2" key="1">
    <citation type="submission" date="2022-08" db="EMBL/GenBank/DDBJ databases">
        <title>Genomic Encyclopedia of Type Strains, Phase V (KMG-V): Genome sequencing to study the core and pangenomes of soil and plant-associated prokaryotes.</title>
        <authorList>
            <person name="Whitman W."/>
        </authorList>
    </citation>
    <scope>NUCLEOTIDE SEQUENCE</scope>
    <source>
        <strain evidence="2">SP3002</strain>
    </source>
</reference>
<evidence type="ECO:0000313" key="2">
    <source>
        <dbReference type="EMBL" id="MCS4157759.1"/>
    </source>
</evidence>
<dbReference type="RefSeq" id="WP_259258282.1">
    <property type="nucleotide sequence ID" value="NZ_JANTZM010000007.1"/>
</dbReference>
<accession>A0AAW5P8E9</accession>
<dbReference type="AlphaFoldDB" id="A0AAW5P8E9"/>
<proteinExistence type="predicted"/>
<dbReference type="Proteomes" id="UP001155110">
    <property type="component" value="Unassembled WGS sequence"/>
</dbReference>
<name>A0AAW5P8E9_9BACT</name>
<sequence length="189" mass="21270">MKLLLRRLYKSDVQTRGTLEVRNGDEQVLKCKTLELPWRENKNRVSCIPAGTYPVEYREAVESGSFGYDHFHVRDVEGRSYILIHRGNLYTQILGCILVGRKFVDINGDGHPDVTHSGPTLSRLRDVLSGPLQSEGSVPLEIQDGYEGRFETEIAVPDTEPEWDGLVAGLDEKAVEIDEHIPDEIDPTP</sequence>
<organism evidence="2 3">
    <name type="scientific">Salinibacter ruber</name>
    <dbReference type="NCBI Taxonomy" id="146919"/>
    <lineage>
        <taxon>Bacteria</taxon>
        <taxon>Pseudomonadati</taxon>
        <taxon>Rhodothermota</taxon>
        <taxon>Rhodothermia</taxon>
        <taxon>Rhodothermales</taxon>
        <taxon>Salinibacteraceae</taxon>
        <taxon>Salinibacter</taxon>
    </lineage>
</organism>
<protein>
    <recommendedName>
        <fullName evidence="1">DUF5675 domain-containing protein</fullName>
    </recommendedName>
</protein>
<evidence type="ECO:0000313" key="3">
    <source>
        <dbReference type="Proteomes" id="UP001155110"/>
    </source>
</evidence>
<gene>
    <name evidence="2" type="ORF">GGP99_001723</name>
</gene>
<comment type="caution">
    <text evidence="2">The sequence shown here is derived from an EMBL/GenBank/DDBJ whole genome shotgun (WGS) entry which is preliminary data.</text>
</comment>
<dbReference type="InterPro" id="IPR043732">
    <property type="entry name" value="DUF5675"/>
</dbReference>
<evidence type="ECO:0000259" key="1">
    <source>
        <dbReference type="Pfam" id="PF18925"/>
    </source>
</evidence>
<dbReference type="Pfam" id="PF18925">
    <property type="entry name" value="DUF5675"/>
    <property type="match status" value="1"/>
</dbReference>
<feature type="domain" description="DUF5675" evidence="1">
    <location>
        <begin position="5"/>
        <end position="128"/>
    </location>
</feature>